<dbReference type="InterPro" id="IPR006426">
    <property type="entry name" value="Asn_synth_AEB"/>
</dbReference>
<evidence type="ECO:0000256" key="5">
    <source>
        <dbReference type="ARBA" id="ARBA00022840"/>
    </source>
</evidence>
<dbReference type="EMBL" id="JBHLZU010000026">
    <property type="protein sequence ID" value="MFB9908129.1"/>
    <property type="molecule type" value="Genomic_DNA"/>
</dbReference>
<comment type="pathway">
    <text evidence="1">Amino-acid biosynthesis; L-asparagine biosynthesis; L-asparagine from L-aspartate (L-Gln route): step 1/1.</text>
</comment>
<dbReference type="Pfam" id="PF00733">
    <property type="entry name" value="Asn_synthase"/>
    <property type="match status" value="1"/>
</dbReference>
<keyword evidence="4" id="KW-0547">Nucleotide-binding</keyword>
<name>A0ABV6A884_9PSEU</name>
<evidence type="ECO:0000256" key="3">
    <source>
        <dbReference type="ARBA" id="ARBA00012737"/>
    </source>
</evidence>
<dbReference type="PIRSF" id="PIRSF001589">
    <property type="entry name" value="Asn_synthetase_glu-h"/>
    <property type="match status" value="1"/>
</dbReference>
<feature type="domain" description="Glutamine amidotransferase type-2" evidence="9">
    <location>
        <begin position="2"/>
        <end position="215"/>
    </location>
</feature>
<dbReference type="InterPro" id="IPR029055">
    <property type="entry name" value="Ntn_hydrolases_N"/>
</dbReference>
<comment type="catalytic activity">
    <reaction evidence="8">
        <text>L-aspartate + L-glutamine + ATP + H2O = L-asparagine + L-glutamate + AMP + diphosphate + H(+)</text>
        <dbReference type="Rhea" id="RHEA:12228"/>
        <dbReference type="ChEBI" id="CHEBI:15377"/>
        <dbReference type="ChEBI" id="CHEBI:15378"/>
        <dbReference type="ChEBI" id="CHEBI:29985"/>
        <dbReference type="ChEBI" id="CHEBI:29991"/>
        <dbReference type="ChEBI" id="CHEBI:30616"/>
        <dbReference type="ChEBI" id="CHEBI:33019"/>
        <dbReference type="ChEBI" id="CHEBI:58048"/>
        <dbReference type="ChEBI" id="CHEBI:58359"/>
        <dbReference type="ChEBI" id="CHEBI:456215"/>
        <dbReference type="EC" id="6.3.5.4"/>
    </reaction>
</comment>
<dbReference type="InterPro" id="IPR017932">
    <property type="entry name" value="GATase_2_dom"/>
</dbReference>
<evidence type="ECO:0000313" key="11">
    <source>
        <dbReference type="Proteomes" id="UP001589693"/>
    </source>
</evidence>
<dbReference type="SUPFAM" id="SSF56235">
    <property type="entry name" value="N-terminal nucleophile aminohydrolases (Ntn hydrolases)"/>
    <property type="match status" value="1"/>
</dbReference>
<dbReference type="InterPro" id="IPR001962">
    <property type="entry name" value="Asn_synthase"/>
</dbReference>
<protein>
    <recommendedName>
        <fullName evidence="3">asparagine synthase (glutamine-hydrolyzing)</fullName>
        <ecNumber evidence="3">6.3.5.4</ecNumber>
    </recommendedName>
</protein>
<dbReference type="RefSeq" id="WP_377859477.1">
    <property type="nucleotide sequence ID" value="NZ_JBHLZU010000026.1"/>
</dbReference>
<keyword evidence="6" id="KW-0028">Amino-acid biosynthesis</keyword>
<dbReference type="EC" id="6.3.5.4" evidence="3"/>
<dbReference type="SUPFAM" id="SSF52402">
    <property type="entry name" value="Adenine nucleotide alpha hydrolases-like"/>
    <property type="match status" value="1"/>
</dbReference>
<dbReference type="InterPro" id="IPR051786">
    <property type="entry name" value="ASN_synthetase/amidase"/>
</dbReference>
<dbReference type="NCBIfam" id="TIGR01536">
    <property type="entry name" value="asn_synth_AEB"/>
    <property type="match status" value="1"/>
</dbReference>
<comment type="caution">
    <text evidence="10">The sequence shown here is derived from an EMBL/GenBank/DDBJ whole genome shotgun (WGS) entry which is preliminary data.</text>
</comment>
<organism evidence="10 11">
    <name type="scientific">Allokutzneria oryzae</name>
    <dbReference type="NCBI Taxonomy" id="1378989"/>
    <lineage>
        <taxon>Bacteria</taxon>
        <taxon>Bacillati</taxon>
        <taxon>Actinomycetota</taxon>
        <taxon>Actinomycetes</taxon>
        <taxon>Pseudonocardiales</taxon>
        <taxon>Pseudonocardiaceae</taxon>
        <taxon>Allokutzneria</taxon>
    </lineage>
</organism>
<dbReference type="CDD" id="cd01991">
    <property type="entry name" value="Asn_synthase_B_C"/>
    <property type="match status" value="1"/>
</dbReference>
<dbReference type="Gene3D" id="3.60.20.10">
    <property type="entry name" value="Glutamine Phosphoribosylpyrophosphate, subunit 1, domain 1"/>
    <property type="match status" value="1"/>
</dbReference>
<evidence type="ECO:0000256" key="1">
    <source>
        <dbReference type="ARBA" id="ARBA00005187"/>
    </source>
</evidence>
<keyword evidence="11" id="KW-1185">Reference proteome</keyword>
<evidence type="ECO:0000256" key="4">
    <source>
        <dbReference type="ARBA" id="ARBA00022741"/>
    </source>
</evidence>
<keyword evidence="5" id="KW-0067">ATP-binding</keyword>
<dbReference type="PROSITE" id="PS51278">
    <property type="entry name" value="GATASE_TYPE_2"/>
    <property type="match status" value="1"/>
</dbReference>
<dbReference type="Proteomes" id="UP001589693">
    <property type="component" value="Unassembled WGS sequence"/>
</dbReference>
<sequence length="610" mass="67820">MCGITGWVAFQRDLTSERDVVAAMTETMVCRGPDAEGTWLSRHAALSHRRLSVIDIEGGKQPMVAERDGEAEAVITYSGEAYNFRELRAELTRRGHRFGTSSDTEVVLRGYLEWGADLVDHLNGMYAFAVWDPRSEELLLVRDRLGIKPLYYYPTADGVLFGSEPKAILANPLATAVIDAEGLAEASAFVKTPEHAILRGMHEVRPGGLVRISRSGVRKSRYWQLEAREHTDDLGTTVSTVRELLDDIVARQLISDVPLCTLLSGGLDSSALTALAAKALAEQGSGPVRSFSVDFAGYTENFQADEFRGSPDAPFVADVAEHVAADHTDIVLNNADLLDDGARKAVLRARDLPISMGDMDISLYLLFQEIRKRSTVALSGESADEVFGGYAWFHNEKAVNAGTFPWMAMYMHDNNAPGIMREEVARKLDIRGYVRQRYAEAIAEAPKLPGESAKEARMREVSYLHLTRFVNSLLDRKDRMSMAVGLEVRVPFCDHRLVEYVFNAPWAMKTFDGREKSLLRAATADVLPQSVVDRVKSPYPSTQDTGYDDALRDRVGTLLHAGTSRAFELVDPRTTRQLVETDPASKVRRQMELILTLDSWLGDYDVRLEL</sequence>
<dbReference type="PANTHER" id="PTHR43284">
    <property type="entry name" value="ASPARAGINE SYNTHETASE (GLUTAMINE-HYDROLYZING)"/>
    <property type="match status" value="1"/>
</dbReference>
<evidence type="ECO:0000256" key="8">
    <source>
        <dbReference type="ARBA" id="ARBA00048741"/>
    </source>
</evidence>
<comment type="similarity">
    <text evidence="2">Belongs to the asparagine synthetase family.</text>
</comment>
<keyword evidence="7" id="KW-0315">Glutamine amidotransferase</keyword>
<reference evidence="10 11" key="1">
    <citation type="submission" date="2024-09" db="EMBL/GenBank/DDBJ databases">
        <authorList>
            <person name="Sun Q."/>
            <person name="Mori K."/>
        </authorList>
    </citation>
    <scope>NUCLEOTIDE SEQUENCE [LARGE SCALE GENOMIC DNA]</scope>
    <source>
        <strain evidence="10 11">TBRC 7907</strain>
    </source>
</reference>
<dbReference type="InterPro" id="IPR014729">
    <property type="entry name" value="Rossmann-like_a/b/a_fold"/>
</dbReference>
<dbReference type="Gene3D" id="3.40.50.620">
    <property type="entry name" value="HUPs"/>
    <property type="match status" value="1"/>
</dbReference>
<gene>
    <name evidence="10" type="primary">asnB</name>
    <name evidence="10" type="ORF">ACFFQA_29710</name>
</gene>
<keyword evidence="6" id="KW-0061">Asparagine biosynthesis</keyword>
<dbReference type="GO" id="GO:0004066">
    <property type="term" value="F:asparagine synthase (glutamine-hydrolyzing) activity"/>
    <property type="evidence" value="ECO:0007669"/>
    <property type="project" value="UniProtKB-EC"/>
</dbReference>
<evidence type="ECO:0000256" key="2">
    <source>
        <dbReference type="ARBA" id="ARBA00005752"/>
    </source>
</evidence>
<dbReference type="InterPro" id="IPR033738">
    <property type="entry name" value="AsnB_N"/>
</dbReference>
<evidence type="ECO:0000313" key="10">
    <source>
        <dbReference type="EMBL" id="MFB9908129.1"/>
    </source>
</evidence>
<accession>A0ABV6A884</accession>
<dbReference type="Pfam" id="PF13537">
    <property type="entry name" value="GATase_7"/>
    <property type="match status" value="1"/>
</dbReference>
<evidence type="ECO:0000259" key="9">
    <source>
        <dbReference type="PROSITE" id="PS51278"/>
    </source>
</evidence>
<dbReference type="CDD" id="cd00712">
    <property type="entry name" value="AsnB"/>
    <property type="match status" value="1"/>
</dbReference>
<keyword evidence="10" id="KW-0436">Ligase</keyword>
<evidence type="ECO:0000256" key="7">
    <source>
        <dbReference type="ARBA" id="ARBA00022962"/>
    </source>
</evidence>
<dbReference type="PANTHER" id="PTHR43284:SF1">
    <property type="entry name" value="ASPARAGINE SYNTHETASE"/>
    <property type="match status" value="1"/>
</dbReference>
<proteinExistence type="inferred from homology"/>
<evidence type="ECO:0000256" key="6">
    <source>
        <dbReference type="ARBA" id="ARBA00022888"/>
    </source>
</evidence>